<evidence type="ECO:0000256" key="10">
    <source>
        <dbReference type="RuleBase" id="RU366046"/>
    </source>
</evidence>
<comment type="similarity">
    <text evidence="4 10">Belongs to the NAD(P)-dependent epimerase/dehydratase family.</text>
</comment>
<comment type="pathway">
    <text evidence="3 10">Carbohydrate metabolism; galactose metabolism.</text>
</comment>
<comment type="catalytic activity">
    <reaction evidence="1 10">
        <text>UDP-alpha-D-glucose = UDP-alpha-D-galactose</text>
        <dbReference type="Rhea" id="RHEA:22168"/>
        <dbReference type="ChEBI" id="CHEBI:58885"/>
        <dbReference type="ChEBI" id="CHEBI:66914"/>
        <dbReference type="EC" id="5.1.3.2"/>
    </reaction>
</comment>
<evidence type="ECO:0000256" key="6">
    <source>
        <dbReference type="ARBA" id="ARBA00018569"/>
    </source>
</evidence>
<dbReference type="RefSeq" id="WP_192533107.1">
    <property type="nucleotide sequence ID" value="NZ_JACZHT010000001.1"/>
</dbReference>
<organism evidence="12 13">
    <name type="scientific">Phaeovibrio sulfidiphilus</name>
    <dbReference type="NCBI Taxonomy" id="1220600"/>
    <lineage>
        <taxon>Bacteria</taxon>
        <taxon>Pseudomonadati</taxon>
        <taxon>Pseudomonadota</taxon>
        <taxon>Alphaproteobacteria</taxon>
        <taxon>Rhodospirillales</taxon>
        <taxon>Rhodospirillaceae</taxon>
        <taxon>Phaeovibrio</taxon>
    </lineage>
</organism>
<gene>
    <name evidence="12" type="primary">galE</name>
    <name evidence="12" type="ORF">IHV25_01020</name>
</gene>
<dbReference type="InterPro" id="IPR001509">
    <property type="entry name" value="Epimerase_deHydtase"/>
</dbReference>
<evidence type="ECO:0000256" key="3">
    <source>
        <dbReference type="ARBA" id="ARBA00004947"/>
    </source>
</evidence>
<dbReference type="GO" id="GO:0033499">
    <property type="term" value="P:galactose catabolic process via UDP-galactose, Leloir pathway"/>
    <property type="evidence" value="ECO:0007669"/>
    <property type="project" value="TreeGrafter"/>
</dbReference>
<accession>A0A8J6YKR3</accession>
<evidence type="ECO:0000256" key="2">
    <source>
        <dbReference type="ARBA" id="ARBA00001911"/>
    </source>
</evidence>
<dbReference type="InterPro" id="IPR036291">
    <property type="entry name" value="NAD(P)-bd_dom_sf"/>
</dbReference>
<dbReference type="CDD" id="cd05247">
    <property type="entry name" value="UDP_G4E_1_SDR_e"/>
    <property type="match status" value="1"/>
</dbReference>
<dbReference type="NCBIfam" id="TIGR01179">
    <property type="entry name" value="galE"/>
    <property type="match status" value="1"/>
</dbReference>
<evidence type="ECO:0000313" key="12">
    <source>
        <dbReference type="EMBL" id="MBE1236238.1"/>
    </source>
</evidence>
<proteinExistence type="inferred from homology"/>
<feature type="domain" description="NAD-dependent epimerase/dehydratase" evidence="11">
    <location>
        <begin position="6"/>
        <end position="253"/>
    </location>
</feature>
<evidence type="ECO:0000259" key="11">
    <source>
        <dbReference type="Pfam" id="PF01370"/>
    </source>
</evidence>
<comment type="subunit">
    <text evidence="10">Homodimer.</text>
</comment>
<evidence type="ECO:0000313" key="13">
    <source>
        <dbReference type="Proteomes" id="UP000631034"/>
    </source>
</evidence>
<evidence type="ECO:0000256" key="7">
    <source>
        <dbReference type="ARBA" id="ARBA00023027"/>
    </source>
</evidence>
<dbReference type="EC" id="5.1.3.2" evidence="5 10"/>
<dbReference type="InterPro" id="IPR005886">
    <property type="entry name" value="UDP_G4E"/>
</dbReference>
<dbReference type="SUPFAM" id="SSF51735">
    <property type="entry name" value="NAD(P)-binding Rossmann-fold domains"/>
    <property type="match status" value="1"/>
</dbReference>
<dbReference type="UniPathway" id="UPA00214"/>
<dbReference type="EMBL" id="JACZHT010000001">
    <property type="protein sequence ID" value="MBE1236238.1"/>
    <property type="molecule type" value="Genomic_DNA"/>
</dbReference>
<evidence type="ECO:0000256" key="5">
    <source>
        <dbReference type="ARBA" id="ARBA00013189"/>
    </source>
</evidence>
<name>A0A8J6YKR3_9PROT</name>
<dbReference type="Pfam" id="PF01370">
    <property type="entry name" value="Epimerase"/>
    <property type="match status" value="1"/>
</dbReference>
<dbReference type="Proteomes" id="UP000631034">
    <property type="component" value="Unassembled WGS sequence"/>
</dbReference>
<reference evidence="12" key="1">
    <citation type="submission" date="2020-10" db="EMBL/GenBank/DDBJ databases">
        <title>Genome sequence of the unusual species of purple photosynthetic bacteria, Phaeovibrio sulfidiphilus DSM 23193, type strain.</title>
        <authorList>
            <person name="Kyndt J.A."/>
            <person name="Meyer T.E."/>
        </authorList>
    </citation>
    <scope>NUCLEOTIDE SEQUENCE</scope>
    <source>
        <strain evidence="12">DSM 23193</strain>
    </source>
</reference>
<evidence type="ECO:0000256" key="9">
    <source>
        <dbReference type="ARBA" id="ARBA00023277"/>
    </source>
</evidence>
<protein>
    <recommendedName>
        <fullName evidence="6 10">UDP-glucose 4-epimerase</fullName>
        <ecNumber evidence="5 10">5.1.3.2</ecNumber>
    </recommendedName>
</protein>
<dbReference type="Gene3D" id="3.90.25.10">
    <property type="entry name" value="UDP-galactose 4-epimerase, domain 1"/>
    <property type="match status" value="1"/>
</dbReference>
<dbReference type="PANTHER" id="PTHR43725">
    <property type="entry name" value="UDP-GLUCOSE 4-EPIMERASE"/>
    <property type="match status" value="1"/>
</dbReference>
<keyword evidence="9 10" id="KW-0119">Carbohydrate metabolism</keyword>
<sequence>MQKCAVLVAGGAGYIGAHTCKALARAGYTPVVIDNLVYGHEDFVRWGPLERGDIRDAAFLDRVLETWRPRYAMHFAGFTYVGESVSDPARYYGNNVTGSLCLLDALSRHGVEGVIFSSSCAVYGLPECLPLSEDAPKAPINPYGRTKLVVEEALADYGRAYGLKWVALRYFNAAGSSPEGEIGESHDPETHAIPLAIQAALGLGPGFRIFGTDYPTPDGTAIRDYVHVCDLADAHLRAMDYLCAGGSSGAFNLSTGRGVSVLELLNAVEKATGHPVPVTPGPRREGDPAALYAMAEKARTVLGWQPRYLDIVDMVATAVPWFAKDREPEAIRHTGQARR</sequence>
<comment type="caution">
    <text evidence="12">The sequence shown here is derived from an EMBL/GenBank/DDBJ whole genome shotgun (WGS) entry which is preliminary data.</text>
</comment>
<evidence type="ECO:0000256" key="1">
    <source>
        <dbReference type="ARBA" id="ARBA00000083"/>
    </source>
</evidence>
<dbReference type="PANTHER" id="PTHR43725:SF53">
    <property type="entry name" value="UDP-ARABINOSE 4-EPIMERASE 1"/>
    <property type="match status" value="1"/>
</dbReference>
<keyword evidence="13" id="KW-1185">Reference proteome</keyword>
<dbReference type="Gene3D" id="3.40.50.720">
    <property type="entry name" value="NAD(P)-binding Rossmann-like Domain"/>
    <property type="match status" value="1"/>
</dbReference>
<comment type="cofactor">
    <cofactor evidence="2 10">
        <name>NAD(+)</name>
        <dbReference type="ChEBI" id="CHEBI:57540"/>
    </cofactor>
</comment>
<evidence type="ECO:0000256" key="8">
    <source>
        <dbReference type="ARBA" id="ARBA00023235"/>
    </source>
</evidence>
<keyword evidence="7 10" id="KW-0520">NAD</keyword>
<dbReference type="AlphaFoldDB" id="A0A8J6YKR3"/>
<keyword evidence="8 10" id="KW-0413">Isomerase</keyword>
<dbReference type="GO" id="GO:0003978">
    <property type="term" value="F:UDP-glucose 4-epimerase activity"/>
    <property type="evidence" value="ECO:0007669"/>
    <property type="project" value="UniProtKB-UniRule"/>
</dbReference>
<evidence type="ECO:0000256" key="4">
    <source>
        <dbReference type="ARBA" id="ARBA00007637"/>
    </source>
</evidence>